<proteinExistence type="predicted"/>
<dbReference type="RefSeq" id="WP_012875465.1">
    <property type="nucleotide sequence ID" value="NC_013525.1"/>
</dbReference>
<dbReference type="eggNOG" id="COG3718">
    <property type="taxonomic scope" value="Bacteria"/>
</dbReference>
<dbReference type="OrthoDB" id="6121073at2"/>
<dbReference type="HOGENOM" id="CLU_066438_1_0_0"/>
<dbReference type="Gene3D" id="2.60.120.10">
    <property type="entry name" value="Jelly Rolls"/>
    <property type="match status" value="2"/>
</dbReference>
<dbReference type="KEGG" id="ttr:Tter_1525"/>
<evidence type="ECO:0000313" key="3">
    <source>
        <dbReference type="Proteomes" id="UP000000323"/>
    </source>
</evidence>
<dbReference type="GO" id="GO:0008880">
    <property type="term" value="F:glucuronate isomerase activity"/>
    <property type="evidence" value="ECO:0007669"/>
    <property type="project" value="InterPro"/>
</dbReference>
<dbReference type="GO" id="GO:0019310">
    <property type="term" value="P:inositol catabolic process"/>
    <property type="evidence" value="ECO:0007669"/>
    <property type="project" value="InterPro"/>
</dbReference>
<dbReference type="Proteomes" id="UP000000323">
    <property type="component" value="Chromosome 1"/>
</dbReference>
<dbReference type="EMBL" id="CP001825">
    <property type="protein sequence ID" value="ACZ42431.1"/>
    <property type="molecule type" value="Genomic_DNA"/>
</dbReference>
<dbReference type="STRING" id="525904.Tter_1525"/>
<protein>
    <submittedName>
        <fullName evidence="2">Myo-inositol catabolism IolB domain protein</fullName>
    </submittedName>
</protein>
<evidence type="ECO:0000313" key="2">
    <source>
        <dbReference type="EMBL" id="ACZ42431.1"/>
    </source>
</evidence>
<dbReference type="Pfam" id="PF04962">
    <property type="entry name" value="KduI"/>
    <property type="match status" value="1"/>
</dbReference>
<dbReference type="PANTHER" id="PTHR39193">
    <property type="entry name" value="5-DEOXY-GLUCURONATE ISOMERASE"/>
    <property type="match status" value="1"/>
</dbReference>
<gene>
    <name evidence="2" type="ordered locus">Tter_1525</name>
</gene>
<organism evidence="2 3">
    <name type="scientific">Thermobaculum terrenum (strain ATCC BAA-798 / CCMEE 7001 / YNP1)</name>
    <dbReference type="NCBI Taxonomy" id="525904"/>
    <lineage>
        <taxon>Bacteria</taxon>
        <taxon>Bacillati</taxon>
        <taxon>Chloroflexota</taxon>
        <taxon>Chloroflexia</taxon>
        <taxon>Candidatus Thermobaculales</taxon>
        <taxon>Candidatus Thermobaculaceae</taxon>
        <taxon>Thermobaculum</taxon>
    </lineage>
</organism>
<accession>D1CCB6</accession>
<dbReference type="InterPro" id="IPR011051">
    <property type="entry name" value="RmlC_Cupin_sf"/>
</dbReference>
<reference evidence="3" key="1">
    <citation type="journal article" date="2010" name="Stand. Genomic Sci.">
        <title>Complete genome sequence of 'Thermobaculum terrenum' type strain (YNP1).</title>
        <authorList>
            <person name="Kiss H."/>
            <person name="Cleland D."/>
            <person name="Lapidus A."/>
            <person name="Lucas S."/>
            <person name="Glavina Del Rio T."/>
            <person name="Nolan M."/>
            <person name="Tice H."/>
            <person name="Han C."/>
            <person name="Goodwin L."/>
            <person name="Pitluck S."/>
            <person name="Liolios K."/>
            <person name="Ivanova N."/>
            <person name="Mavromatis K."/>
            <person name="Ovchinnikova G."/>
            <person name="Pati A."/>
            <person name="Chen A."/>
            <person name="Palaniappan K."/>
            <person name="Land M."/>
            <person name="Hauser L."/>
            <person name="Chang Y."/>
            <person name="Jeffries C."/>
            <person name="Lu M."/>
            <person name="Brettin T."/>
            <person name="Detter J."/>
            <person name="Goker M."/>
            <person name="Tindall B."/>
            <person name="Beck B."/>
            <person name="McDermott T."/>
            <person name="Woyke T."/>
            <person name="Bristow J."/>
            <person name="Eisen J."/>
            <person name="Markowitz V."/>
            <person name="Hugenholtz P."/>
            <person name="Kyrpides N."/>
            <person name="Klenk H."/>
            <person name="Cheng J."/>
        </authorList>
    </citation>
    <scope>NUCLEOTIDE SEQUENCE [LARGE SCALE GENOMIC DNA]</scope>
    <source>
        <strain evidence="3">ATCC BAA-798 / YNP1</strain>
    </source>
</reference>
<evidence type="ECO:0000256" key="1">
    <source>
        <dbReference type="ARBA" id="ARBA00023235"/>
    </source>
</evidence>
<dbReference type="InterPro" id="IPR021120">
    <property type="entry name" value="KduI/IolB_isomerase"/>
</dbReference>
<sequence>MSVNAKGRLIKRTSTTPSADGTVLEVTQEEAGWQYVSFKVWRLHQGQSIEDGTRNEEVGLVVLSGKVTVETPSATWEDIGERSNVFDGKPYVVYLPPGMPFVISAVSDCEIARCGSKAEKGASPRLVTPEEISEEIRGEGNAQRLIRHLYEADRPAQHIFLVEAITPSGNWSSYPPHKHDKNDPPNETYLEETYYHRFRPEQGFGYQRVYTDDRDLDEVLLIQDGDLVMVPRGYHPVVTAPGYDLYYLNVMAGPIREWRFKDDPAHAWVASSWKPYGG</sequence>
<dbReference type="AlphaFoldDB" id="D1CCB6"/>
<dbReference type="PANTHER" id="PTHR39193:SF1">
    <property type="entry name" value="5-DEOXY-GLUCURONATE ISOMERASE"/>
    <property type="match status" value="1"/>
</dbReference>
<dbReference type="NCBIfam" id="TIGR04378">
    <property type="entry name" value="myo_inos_iolB"/>
    <property type="match status" value="1"/>
</dbReference>
<dbReference type="InterPro" id="IPR014710">
    <property type="entry name" value="RmlC-like_jellyroll"/>
</dbReference>
<dbReference type="SUPFAM" id="SSF51182">
    <property type="entry name" value="RmlC-like cupins"/>
    <property type="match status" value="1"/>
</dbReference>
<keyword evidence="1" id="KW-0413">Isomerase</keyword>
<dbReference type="InterPro" id="IPR024203">
    <property type="entry name" value="Deoxy-glucuronate_isom_IolB"/>
</dbReference>
<keyword evidence="3" id="KW-1185">Reference proteome</keyword>
<name>D1CCB6_THET1</name>
<dbReference type="PIRSF" id="PIRSF036628">
    <property type="entry name" value="IolB"/>
    <property type="match status" value="1"/>
</dbReference>